<protein>
    <submittedName>
        <fullName evidence="2">Uncharacterized protein</fullName>
    </submittedName>
</protein>
<reference evidence="2 3" key="1">
    <citation type="submission" date="2024-02" db="EMBL/GenBank/DDBJ databases">
        <title>Draft genome sequence of Collimonas sp. strain H4R21, an effective mineral-weathering bacterial strain isolated from the beech rhizosphere.</title>
        <authorList>
            <person name="Morin E."/>
            <person name="Uroz S."/>
            <person name="Leveau J.H.J."/>
            <person name="Kumar R."/>
            <person name="Rey M.W."/>
            <person name="Pham J."/>
        </authorList>
    </citation>
    <scope>NUCLEOTIDE SEQUENCE [LARGE SCALE GENOMIC DNA]</scope>
    <source>
        <strain evidence="2 3">H4R21</strain>
    </source>
</reference>
<evidence type="ECO:0000313" key="2">
    <source>
        <dbReference type="EMBL" id="MEM4989341.1"/>
    </source>
</evidence>
<evidence type="ECO:0000256" key="1">
    <source>
        <dbReference type="SAM" id="MobiDB-lite"/>
    </source>
</evidence>
<proteinExistence type="predicted"/>
<sequence length="43" mass="4654">MNKQRNKSDSIGSNSQASYFAADTIAGEPKTKSRVKPTMTGLH</sequence>
<name>A0ABU9PZB9_9BURK</name>
<accession>A0ABU9PZB9</accession>
<dbReference type="EMBL" id="JBANDC010000013">
    <property type="protein sequence ID" value="MEM4989341.1"/>
    <property type="molecule type" value="Genomic_DNA"/>
</dbReference>
<dbReference type="RefSeq" id="WP_342830580.1">
    <property type="nucleotide sequence ID" value="NZ_JBANDC010000013.1"/>
</dbReference>
<feature type="region of interest" description="Disordered" evidence="1">
    <location>
        <begin position="1"/>
        <end position="43"/>
    </location>
</feature>
<organism evidence="2 3">
    <name type="scientific">Collimonas rhizosphaerae</name>
    <dbReference type="NCBI Taxonomy" id="3126357"/>
    <lineage>
        <taxon>Bacteria</taxon>
        <taxon>Pseudomonadati</taxon>
        <taxon>Pseudomonadota</taxon>
        <taxon>Betaproteobacteria</taxon>
        <taxon>Burkholderiales</taxon>
        <taxon>Oxalobacteraceae</taxon>
        <taxon>Collimonas</taxon>
    </lineage>
</organism>
<gene>
    <name evidence="2" type="ORF">V8G57_18285</name>
</gene>
<comment type="caution">
    <text evidence="2">The sequence shown here is derived from an EMBL/GenBank/DDBJ whole genome shotgun (WGS) entry which is preliminary data.</text>
</comment>
<dbReference type="Proteomes" id="UP001495910">
    <property type="component" value="Unassembled WGS sequence"/>
</dbReference>
<keyword evidence="3" id="KW-1185">Reference proteome</keyword>
<evidence type="ECO:0000313" key="3">
    <source>
        <dbReference type="Proteomes" id="UP001495910"/>
    </source>
</evidence>
<feature type="compositionally biased region" description="Polar residues" evidence="1">
    <location>
        <begin position="1"/>
        <end position="18"/>
    </location>
</feature>